<reference evidence="1 2" key="1">
    <citation type="submission" date="2024-09" db="EMBL/GenBank/DDBJ databases">
        <authorList>
            <person name="Sun Q."/>
            <person name="Mori K."/>
        </authorList>
    </citation>
    <scope>NUCLEOTIDE SEQUENCE [LARGE SCALE GENOMIC DNA]</scope>
    <source>
        <strain evidence="1 2">CICC 11035S</strain>
    </source>
</reference>
<evidence type="ECO:0000313" key="2">
    <source>
        <dbReference type="Proteomes" id="UP001589858"/>
    </source>
</evidence>
<dbReference type="Proteomes" id="UP001589858">
    <property type="component" value="Unassembled WGS sequence"/>
</dbReference>
<protein>
    <submittedName>
        <fullName evidence="1">Uncharacterized protein</fullName>
    </submittedName>
</protein>
<dbReference type="EMBL" id="JBHLTM010000002">
    <property type="protein sequence ID" value="MFC0683036.1"/>
    <property type="molecule type" value="Genomic_DNA"/>
</dbReference>
<organism evidence="1 2">
    <name type="scientific">Novosphingobium clariflavum</name>
    <dbReference type="NCBI Taxonomy" id="2029884"/>
    <lineage>
        <taxon>Bacteria</taxon>
        <taxon>Pseudomonadati</taxon>
        <taxon>Pseudomonadota</taxon>
        <taxon>Alphaproteobacteria</taxon>
        <taxon>Sphingomonadales</taxon>
        <taxon>Sphingomonadaceae</taxon>
        <taxon>Novosphingobium</taxon>
    </lineage>
</organism>
<gene>
    <name evidence="1" type="ORF">ACFFF8_00345</name>
</gene>
<sequence>MLRKMERDGENLHALARKVGEELRDLRRWARGTTLPGHVLVALLDELPRHHADYLIGATQFRLVAKDASPSATALMAAAATSRFSAEVTERMADGEWCHRDEAAAKEDAREVITNLQNYVGE</sequence>
<accession>A0ABV6S1C8</accession>
<keyword evidence="2" id="KW-1185">Reference proteome</keyword>
<dbReference type="RefSeq" id="WP_267222893.1">
    <property type="nucleotide sequence ID" value="NZ_JAPCWC010000018.1"/>
</dbReference>
<comment type="caution">
    <text evidence="1">The sequence shown here is derived from an EMBL/GenBank/DDBJ whole genome shotgun (WGS) entry which is preliminary data.</text>
</comment>
<evidence type="ECO:0000313" key="1">
    <source>
        <dbReference type="EMBL" id="MFC0683036.1"/>
    </source>
</evidence>
<name>A0ABV6S1C8_9SPHN</name>
<proteinExistence type="predicted"/>